<evidence type="ECO:0000313" key="11">
    <source>
        <dbReference type="Proteomes" id="UP001240171"/>
    </source>
</evidence>
<accession>A0ABT9C851</accession>
<comment type="subcellular location">
    <subcellularLocation>
        <location evidence="8">Cell membrane</location>
        <topology evidence="8">Single-pass type II membrane protein</topology>
    </subcellularLocation>
    <subcellularLocation>
        <location evidence="1">Membrane</location>
    </subcellularLocation>
    <text evidence="8">Localizes to the division septum.</text>
</comment>
<dbReference type="Gene3D" id="3.40.50.10960">
    <property type="match status" value="1"/>
</dbReference>
<keyword evidence="2 8" id="KW-1003">Cell membrane</keyword>
<dbReference type="InterPro" id="IPR050487">
    <property type="entry name" value="FtsQ_DivIB"/>
</dbReference>
<keyword evidence="4 8" id="KW-0812">Transmembrane</keyword>
<evidence type="ECO:0000256" key="4">
    <source>
        <dbReference type="ARBA" id="ARBA00022692"/>
    </source>
</evidence>
<evidence type="ECO:0000259" key="9">
    <source>
        <dbReference type="PROSITE" id="PS51779"/>
    </source>
</evidence>
<comment type="caution">
    <text evidence="10">The sequence shown here is derived from an EMBL/GenBank/DDBJ whole genome shotgun (WGS) entry which is preliminary data.</text>
</comment>
<gene>
    <name evidence="8" type="primary">divIB</name>
    <name evidence="10" type="ORF">Q5741_03120</name>
</gene>
<proteinExistence type="inferred from homology"/>
<dbReference type="HAMAP" id="MF_00912">
    <property type="entry name" value="DivIB"/>
    <property type="match status" value="1"/>
</dbReference>
<feature type="domain" description="POTRA" evidence="9">
    <location>
        <begin position="43"/>
        <end position="111"/>
    </location>
</feature>
<dbReference type="InterPro" id="IPR026580">
    <property type="entry name" value="DivIB"/>
</dbReference>
<organism evidence="10 11">
    <name type="scientific">Paenibacillus lacisoli</name>
    <dbReference type="NCBI Taxonomy" id="3064525"/>
    <lineage>
        <taxon>Bacteria</taxon>
        <taxon>Bacillati</taxon>
        <taxon>Bacillota</taxon>
        <taxon>Bacilli</taxon>
        <taxon>Bacillales</taxon>
        <taxon>Paenibacillaceae</taxon>
        <taxon>Paenibacillus</taxon>
    </lineage>
</organism>
<dbReference type="InterPro" id="IPR013685">
    <property type="entry name" value="POTRA_FtsQ_type"/>
</dbReference>
<keyword evidence="3 8" id="KW-0132">Cell division</keyword>
<keyword evidence="7 8" id="KW-0131">Cell cycle</keyword>
<evidence type="ECO:0000313" key="10">
    <source>
        <dbReference type="EMBL" id="MDO7905401.1"/>
    </source>
</evidence>
<dbReference type="PANTHER" id="PTHR37820">
    <property type="entry name" value="CELL DIVISION PROTEIN DIVIB"/>
    <property type="match status" value="1"/>
</dbReference>
<dbReference type="Proteomes" id="UP001240171">
    <property type="component" value="Unassembled WGS sequence"/>
</dbReference>
<dbReference type="RefSeq" id="WP_305022567.1">
    <property type="nucleotide sequence ID" value="NZ_JAUQTB010000001.1"/>
</dbReference>
<dbReference type="Gene3D" id="3.10.20.310">
    <property type="entry name" value="membrane protein fhac"/>
    <property type="match status" value="1"/>
</dbReference>
<dbReference type="InterPro" id="IPR034746">
    <property type="entry name" value="POTRA"/>
</dbReference>
<dbReference type="EMBL" id="JAUQTB010000001">
    <property type="protein sequence ID" value="MDO7905401.1"/>
    <property type="molecule type" value="Genomic_DNA"/>
</dbReference>
<reference evidence="10 11" key="1">
    <citation type="submission" date="2023-07" db="EMBL/GenBank/DDBJ databases">
        <title>Paenibacillus sp. JX-17 nov. isolated from soil.</title>
        <authorList>
            <person name="Wan Y."/>
            <person name="Liu B."/>
        </authorList>
    </citation>
    <scope>NUCLEOTIDE SEQUENCE [LARGE SCALE GENOMIC DNA]</scope>
    <source>
        <strain evidence="10 11">JX-17</strain>
    </source>
</reference>
<feature type="transmembrane region" description="Helical" evidence="8">
    <location>
        <begin position="21"/>
        <end position="38"/>
    </location>
</feature>
<evidence type="ECO:0000256" key="5">
    <source>
        <dbReference type="ARBA" id="ARBA00022989"/>
    </source>
</evidence>
<name>A0ABT9C851_9BACL</name>
<evidence type="ECO:0000256" key="2">
    <source>
        <dbReference type="ARBA" id="ARBA00022475"/>
    </source>
</evidence>
<evidence type="ECO:0000256" key="8">
    <source>
        <dbReference type="HAMAP-Rule" id="MF_00912"/>
    </source>
</evidence>
<evidence type="ECO:0000256" key="6">
    <source>
        <dbReference type="ARBA" id="ARBA00023136"/>
    </source>
</evidence>
<keyword evidence="11" id="KW-1185">Reference proteome</keyword>
<dbReference type="Pfam" id="PF08478">
    <property type="entry name" value="POTRA_1"/>
    <property type="match status" value="1"/>
</dbReference>
<evidence type="ECO:0000256" key="1">
    <source>
        <dbReference type="ARBA" id="ARBA00004370"/>
    </source>
</evidence>
<evidence type="ECO:0000256" key="3">
    <source>
        <dbReference type="ARBA" id="ARBA00022618"/>
    </source>
</evidence>
<keyword evidence="6 8" id="KW-0472">Membrane</keyword>
<dbReference type="PROSITE" id="PS51779">
    <property type="entry name" value="POTRA"/>
    <property type="match status" value="1"/>
</dbReference>
<evidence type="ECO:0000256" key="7">
    <source>
        <dbReference type="ARBA" id="ARBA00023306"/>
    </source>
</evidence>
<dbReference type="PANTHER" id="PTHR37820:SF1">
    <property type="entry name" value="CELL DIVISION PROTEIN FTSQ"/>
    <property type="match status" value="1"/>
</dbReference>
<protein>
    <recommendedName>
        <fullName evidence="8">Cell division protein DivIB</fullName>
    </recommendedName>
</protein>
<keyword evidence="5 8" id="KW-1133">Transmembrane helix</keyword>
<comment type="similarity">
    <text evidence="8">Belongs to the FtsQ/DivIB family. DivIB subfamily.</text>
</comment>
<comment type="function">
    <text evidence="8">Cell division protein that may be involved in stabilizing or promoting the assembly of the division complex.</text>
</comment>
<sequence>MSKQLPVLKQDKPKMRTSRKIAFILILLFIVLLAVLFFRSSMSKISEVRIEGSRFYSSEKLLQQSGLHVGEQFFGTSAADVEHRLEKLDSIEKAVVDKQFPGVFEIKVQDYATVAYEISDDGLKAILANGSSKPVTGSGIAVEKPILTQWGDKPDLKAKLSHILASIPNELTSDISEIIPSPTASFPDRIKMYTRSQFEVITAISLLPNKISYLNQVTQSEEPGQITMLKADSYVPFKPQDTAADEENQATQ</sequence>